<protein>
    <submittedName>
        <fullName evidence="1">Uncharacterized protein</fullName>
    </submittedName>
</protein>
<gene>
    <name evidence="1" type="ORF">HV832_14055</name>
</gene>
<accession>A0A850QIK0</accession>
<organism evidence="1 2">
    <name type="scientific">Undibacterium oligocarboniphilum</name>
    <dbReference type="NCBI Taxonomy" id="666702"/>
    <lineage>
        <taxon>Bacteria</taxon>
        <taxon>Pseudomonadati</taxon>
        <taxon>Pseudomonadota</taxon>
        <taxon>Betaproteobacteria</taxon>
        <taxon>Burkholderiales</taxon>
        <taxon>Oxalobacteraceae</taxon>
        <taxon>Undibacterium</taxon>
    </lineage>
</organism>
<name>A0A850QIK0_9BURK</name>
<evidence type="ECO:0000313" key="2">
    <source>
        <dbReference type="Proteomes" id="UP000588051"/>
    </source>
</evidence>
<evidence type="ECO:0000313" key="1">
    <source>
        <dbReference type="EMBL" id="NVO78949.1"/>
    </source>
</evidence>
<reference evidence="1 2" key="1">
    <citation type="submission" date="2020-06" db="EMBL/GenBank/DDBJ databases">
        <authorList>
            <person name="Qiu C."/>
            <person name="Liu Z."/>
        </authorList>
    </citation>
    <scope>NUCLEOTIDE SEQUENCE [LARGE SCALE GENOMIC DNA]</scope>
    <source>
        <strain evidence="1 2">EM 1</strain>
    </source>
</reference>
<sequence length="204" mass="23591">MTKSEIEVRAMAYRMALPIPPEFDIRKSNIQMFIDWDTRRFVKTVSQIGQEFVDDPQYKALHDYYEASEQQANALWLQKYGEAMPDWIEGQWAETTPATAIPYEGLTTLTDAQWTFAVNVPPDFTLDEFWFVVEGLGWRPGVPVSEEDEKWIAVWAEESECSNYLQGVRNILGMSDAPYYQEPHWVPPAVARLINQSQTSKKTK</sequence>
<dbReference type="AlphaFoldDB" id="A0A850QIK0"/>
<dbReference type="RefSeq" id="WP_176804484.1">
    <property type="nucleotide sequence ID" value="NZ_JABXYJ010000008.1"/>
</dbReference>
<dbReference type="Proteomes" id="UP000588051">
    <property type="component" value="Unassembled WGS sequence"/>
</dbReference>
<comment type="caution">
    <text evidence="1">The sequence shown here is derived from an EMBL/GenBank/DDBJ whole genome shotgun (WGS) entry which is preliminary data.</text>
</comment>
<dbReference type="EMBL" id="JABXYJ010000008">
    <property type="protein sequence ID" value="NVO78949.1"/>
    <property type="molecule type" value="Genomic_DNA"/>
</dbReference>
<keyword evidence="2" id="KW-1185">Reference proteome</keyword>
<proteinExistence type="predicted"/>